<dbReference type="InterPro" id="IPR051908">
    <property type="entry name" value="Ribosomal_N-acetyltransferase"/>
</dbReference>
<dbReference type="RefSeq" id="WP_220164896.1">
    <property type="nucleotide sequence ID" value="NZ_JAIBOA010000004.1"/>
</dbReference>
<sequence>MFGPIAAPVRTQRLLLEPLAVHHADELAPVLDDVRLHVYIGGAPLSLDELRARYAALAAGPAPFHQEGWLNWAIRRRRDGQAVGTVQATVTPGPDGPSAALAWVVAMPYQGFGFATEAATAAASWLRARGVTGLTARIHPGNAASAAVAARIGLRATTDTSGGETVWRDR</sequence>
<keyword evidence="3" id="KW-1185">Reference proteome</keyword>
<evidence type="ECO:0000313" key="2">
    <source>
        <dbReference type="EMBL" id="MBW8482398.1"/>
    </source>
</evidence>
<dbReference type="PROSITE" id="PS51186">
    <property type="entry name" value="GNAT"/>
    <property type="match status" value="1"/>
</dbReference>
<organism evidence="2 3">
    <name type="scientific">Actinomadura parmotrematis</name>
    <dbReference type="NCBI Taxonomy" id="2864039"/>
    <lineage>
        <taxon>Bacteria</taxon>
        <taxon>Bacillati</taxon>
        <taxon>Actinomycetota</taxon>
        <taxon>Actinomycetes</taxon>
        <taxon>Streptosporangiales</taxon>
        <taxon>Thermomonosporaceae</taxon>
        <taxon>Actinomadura</taxon>
    </lineage>
</organism>
<dbReference type="InterPro" id="IPR016181">
    <property type="entry name" value="Acyl_CoA_acyltransferase"/>
</dbReference>
<dbReference type="PANTHER" id="PTHR43441:SF10">
    <property type="entry name" value="ACETYLTRANSFERASE"/>
    <property type="match status" value="1"/>
</dbReference>
<dbReference type="InterPro" id="IPR000182">
    <property type="entry name" value="GNAT_dom"/>
</dbReference>
<dbReference type="EMBL" id="JAIBOA010000004">
    <property type="protein sequence ID" value="MBW8482398.1"/>
    <property type="molecule type" value="Genomic_DNA"/>
</dbReference>
<feature type="domain" description="N-acetyltransferase" evidence="1">
    <location>
        <begin position="14"/>
        <end position="170"/>
    </location>
</feature>
<name>A0ABS7FPT3_9ACTN</name>
<comment type="caution">
    <text evidence="2">The sequence shown here is derived from an EMBL/GenBank/DDBJ whole genome shotgun (WGS) entry which is preliminary data.</text>
</comment>
<reference evidence="2 3" key="1">
    <citation type="submission" date="2021-07" db="EMBL/GenBank/DDBJ databases">
        <title>Actinomadura sp. PM05-2 isolated from lichen.</title>
        <authorList>
            <person name="Somphong A."/>
            <person name="Phongsopitanun W."/>
            <person name="Tanasupawat S."/>
            <person name="Peongsungnone V."/>
        </authorList>
    </citation>
    <scope>NUCLEOTIDE SEQUENCE [LARGE SCALE GENOMIC DNA]</scope>
    <source>
        <strain evidence="2 3">PM05-2</strain>
    </source>
</reference>
<evidence type="ECO:0000259" key="1">
    <source>
        <dbReference type="PROSITE" id="PS51186"/>
    </source>
</evidence>
<evidence type="ECO:0000313" key="3">
    <source>
        <dbReference type="Proteomes" id="UP000774570"/>
    </source>
</evidence>
<gene>
    <name evidence="2" type="ORF">K1Y72_08495</name>
</gene>
<dbReference type="PANTHER" id="PTHR43441">
    <property type="entry name" value="RIBOSOMAL-PROTEIN-SERINE ACETYLTRANSFERASE"/>
    <property type="match status" value="1"/>
</dbReference>
<accession>A0ABS7FPT3</accession>
<dbReference type="Gene3D" id="3.40.630.30">
    <property type="match status" value="1"/>
</dbReference>
<dbReference type="Proteomes" id="UP000774570">
    <property type="component" value="Unassembled WGS sequence"/>
</dbReference>
<protein>
    <submittedName>
        <fullName evidence="2">GNAT family N-acetyltransferase</fullName>
    </submittedName>
</protein>
<dbReference type="Pfam" id="PF13302">
    <property type="entry name" value="Acetyltransf_3"/>
    <property type="match status" value="1"/>
</dbReference>
<proteinExistence type="predicted"/>
<dbReference type="SUPFAM" id="SSF55729">
    <property type="entry name" value="Acyl-CoA N-acyltransferases (Nat)"/>
    <property type="match status" value="1"/>
</dbReference>